<feature type="domain" description="DUF5977" evidence="1">
    <location>
        <begin position="1502"/>
        <end position="1566"/>
    </location>
</feature>
<dbReference type="RefSeq" id="WP_113677698.1">
    <property type="nucleotide sequence ID" value="NZ_CP030261.1"/>
</dbReference>
<feature type="domain" description="DUF5977" evidence="1">
    <location>
        <begin position="1701"/>
        <end position="1765"/>
    </location>
</feature>
<evidence type="ECO:0000259" key="1">
    <source>
        <dbReference type="Pfam" id="PF19404"/>
    </source>
</evidence>
<name>A0A344LS05_9FLAO</name>
<feature type="domain" description="DUF5977" evidence="1">
    <location>
        <begin position="1634"/>
        <end position="1700"/>
    </location>
</feature>
<reference evidence="2 3" key="1">
    <citation type="submission" date="2018-06" db="EMBL/GenBank/DDBJ databases">
        <title>Genome sequencing of Flavobacterium.</title>
        <authorList>
            <person name="Baek M.-G."/>
            <person name="Yi H."/>
        </authorList>
    </citation>
    <scope>NUCLEOTIDE SEQUENCE [LARGE SCALE GENOMIC DNA]</scope>
    <source>
        <strain evidence="2 3">HYN0086</strain>
    </source>
</reference>
<feature type="domain" description="DUF5977" evidence="1">
    <location>
        <begin position="1437"/>
        <end position="1501"/>
    </location>
</feature>
<dbReference type="Proteomes" id="UP000251561">
    <property type="component" value="Chromosome"/>
</dbReference>
<feature type="domain" description="DUF5977" evidence="1">
    <location>
        <begin position="1831"/>
        <end position="1895"/>
    </location>
</feature>
<proteinExistence type="predicted"/>
<feature type="domain" description="DUF5977" evidence="1">
    <location>
        <begin position="1372"/>
        <end position="1435"/>
    </location>
</feature>
<sequence length="2041" mass="223448">MYHYINSLKAIGQGFLIKNLILTLNLFFFFLSISTLYAQETPEQGINIVTPSIDNYNFTKYGNLDMSNNNGGFAYSVPLYTVKQGRITVPISLNYYTDGVKVNDIAGIAGMNWNLAAGGMITRVVKDEPDEFTQTIKYRPDSQSMLDIIAGNYSDAEYLAGKRAEAMNIWNSTYNTIGTAYYNKLDTEQDAYSFNFNGHSGNFYIENDQIYLDTDEIGIRASYERLVIEGVVTLKFTFITPDGMKYIFGGTSETVESSEISGDCARAFRSPIPTTWHLKQIEYQHQTVVFSYKTIFKNYPYDFSQSVTYKTKLRYSTCGTPAASIFECNTTFRTSNAKVLTKIDFGVCKVELDYLTQREDYYAGHLLNSISVYNGFSEVEKINMSYVYANSTTNNSPTPTVSVNKKRVFLESLSFKNNSVQKFEYNNIDGLSPRLAYSQDIYGYNNGNAFASLLNVYYDGTRENGYSQYMNREFPGMVDRADRSTDQIKSLYGTLNKIIYPTKGYSVIQYENNLSLENVDVQISETREIQSNKTPCHPLNDDEFPSTQTFNFTSNGSVMYFFANASVDWCEGVTVEEGHDRHSLTIRDLTNNSIVYSLTIDADQVFRSDGSTISLQQGDGIISPINTVAGRQYSVTYSTLSKFNDVYGNLSFQYNFQDVKELRMVNYSGARVKSIADYDSSGEKYNEKKYVYNEVKDLNSGKTSLHHNFLFSPWKFDCTVPPCLDGRSSTTYVDCNNTITFGSSNYLSGVLSRGNRINYKTVSVILPNQNAIENKYMVSTGELDAPEIVYRKALKGTTRSNPEGWFDGKLEQANIYNFLDNGNNPVKTTISKYGILKEEIFYNYNTELGLDSGTGMDIMNKDHVTNDLPYNIGCNTIICNLQGKIGIEKYFNHCIIRAKTETIETEYLHGQAITNTTKYFYNAANNYLLSSQTTANSEGETLESKYYYASNPDMAGQPFRDELVAKNMLQPPLKTESYNGSKISEQLTVYDNSALTSNLLMPKSIYSGKFPDSSVLDKKITYDKYDDKGNLLQFTPEGGIPVSIIWGYHQTQPIAKLENLTYDQAESYVANIQTLSNADNDNCMSANCNEQILRTALNNLRTVFSQAMVSTYTYNPLIGVTSMTDPKGTASYYEYDSAGRLKFIKDKDLNVLQKYCYNFKGQQINCDDNSSSSVVLYKSAARSGSFTKDNCDAGGVGSAVIYTQAAGAAVSTISQDDADSKGLTKFNTDGKVYANLHGDCTFSSTAYSGSFTKNNCASGGEGSSVAYSQAAGASTSKTSQAHANEIGLQKFNTEGQVYANSEGYCTFRSIAYSGTFTKNTCALGGTGLSVTYSQAAGVETSTISQSDADAKGLVRFNADGLAYANTNGQCLFKNTVQSRSIIRTNCAAGGAPGIAIYTVPAGRYDSYTSQADADARAQNEIDVNGEAYANANASCRFLNTLQSRIIERNNCAAGGTPGSVIYNVTAGNYDSYISQADADAKAQNEINLNGQLYANTNAICTFKNTVQSGLFTRNNCAAGGTPESIYYSVSAGIYESNISQADADAKAQNYVAQNGQAYANANARCTFWNTAQSRLFTRNNCAPGGTPASVWYTVPAGRYHSNDSQAAADSQAQSEIDVNGQAFANNDANAKCTFWNSERSGLFTRNNCAPGGTPASAWYTVPAGRYSSVESQAAADAQAQNEINANGQAYANNDANAKCTFWNTAQSGLFTKNDCAVGGIPGTAWYTVPAGRYSSTESQAAADAQAQNEINANGQNHANANAVCTFSNVLKMQSFTKNNCDAGGVPGTATYVVPAGRYFSTYSQAAADDQAQQEINANGQNHANANAGCTYYSAARSGSFTRNNCGVGTVVGSTVSYSQNAGVEYSVTSQAEADARGLQRFNTDGQAYANVNGYCFYYNRAKSGSFTKNNCASGYQPGAPTIYTVPANSLISYNSQAEADNFAQDMVNSNGQTYANANGICNPIYFDASGDMQIALKKMFITLTASSSNHNGKIFNIEIYYDTASNPSAYQTATLQLLPGETNKTFTVGVPARTYASMSFY</sequence>
<feature type="domain" description="DUF5977" evidence="1">
    <location>
        <begin position="1242"/>
        <end position="1306"/>
    </location>
</feature>
<feature type="domain" description="DUF5977" evidence="1">
    <location>
        <begin position="1897"/>
        <end position="1962"/>
    </location>
</feature>
<organism evidence="2 3">
    <name type="scientific">Flavobacterium fluviale</name>
    <dbReference type="NCBI Taxonomy" id="2249356"/>
    <lineage>
        <taxon>Bacteria</taxon>
        <taxon>Pseudomonadati</taxon>
        <taxon>Bacteroidota</taxon>
        <taxon>Flavobacteriia</taxon>
        <taxon>Flavobacteriales</taxon>
        <taxon>Flavobacteriaceae</taxon>
        <taxon>Flavobacterium</taxon>
    </lineage>
</organism>
<feature type="domain" description="DUF5977" evidence="1">
    <location>
        <begin position="1567"/>
        <end position="1633"/>
    </location>
</feature>
<dbReference type="EMBL" id="CP030261">
    <property type="protein sequence ID" value="AXB56697.1"/>
    <property type="molecule type" value="Genomic_DNA"/>
</dbReference>
<dbReference type="Pfam" id="PF19404">
    <property type="entry name" value="DUF5977"/>
    <property type="match status" value="12"/>
</dbReference>
<dbReference type="InterPro" id="IPR046020">
    <property type="entry name" value="DUF5977"/>
</dbReference>
<keyword evidence="3" id="KW-1185">Reference proteome</keyword>
<dbReference type="OrthoDB" id="9814627at2"/>
<evidence type="ECO:0000313" key="2">
    <source>
        <dbReference type="EMBL" id="AXB56697.1"/>
    </source>
</evidence>
<protein>
    <recommendedName>
        <fullName evidence="1">DUF5977 domain-containing protein</fullName>
    </recommendedName>
</protein>
<evidence type="ECO:0000313" key="3">
    <source>
        <dbReference type="Proteomes" id="UP000251561"/>
    </source>
</evidence>
<accession>A0A344LS05</accession>
<feature type="domain" description="DUF5977" evidence="1">
    <location>
        <begin position="1307"/>
        <end position="1370"/>
    </location>
</feature>
<feature type="domain" description="DUF5977" evidence="1">
    <location>
        <begin position="1177"/>
        <end position="1241"/>
    </location>
</feature>
<feature type="domain" description="DUF5977" evidence="1">
    <location>
        <begin position="1766"/>
        <end position="1830"/>
    </location>
</feature>
<gene>
    <name evidence="2" type="ORF">HYN86_08820</name>
</gene>
<dbReference type="KEGG" id="ffl:HYN86_08820"/>